<protein>
    <submittedName>
        <fullName evidence="1">Uncharacterized protein</fullName>
    </submittedName>
</protein>
<accession>A0A897MY19</accession>
<sequence length="67" mass="7309">MTVADNQVRIDFGSAHVAVSRDGTLKTGMPLHDFVYDEAVTIVVDHDAGTLTVDADTVSYTFRRPGR</sequence>
<name>A0A897MY19_9EURY</name>
<evidence type="ECO:0000313" key="2">
    <source>
        <dbReference type="Proteomes" id="UP000663525"/>
    </source>
</evidence>
<reference evidence="1" key="1">
    <citation type="submission" date="2020-11" db="EMBL/GenBank/DDBJ databases">
        <title>Carbohydrate-dependent, anaerobic sulfur respiration: A novel catabolism in halophilic archaea.</title>
        <authorList>
            <person name="Sorokin D.Y."/>
            <person name="Messina E."/>
            <person name="Smedile F."/>
            <person name="La Cono V."/>
            <person name="Hallsworth J.E."/>
            <person name="Yakimov M.M."/>
        </authorList>
    </citation>
    <scope>NUCLEOTIDE SEQUENCE</scope>
    <source>
        <strain evidence="1">HSR12-1</strain>
    </source>
</reference>
<evidence type="ECO:0000313" key="1">
    <source>
        <dbReference type="EMBL" id="QSG05354.1"/>
    </source>
</evidence>
<dbReference type="Proteomes" id="UP000663525">
    <property type="component" value="Chromosome"/>
</dbReference>
<dbReference type="EMBL" id="CP064787">
    <property type="protein sequence ID" value="QSG05354.1"/>
    <property type="molecule type" value="Genomic_DNA"/>
</dbReference>
<gene>
    <name evidence="1" type="ORF">HSR121_1007</name>
</gene>
<organism evidence="1 2">
    <name type="scientific">Halapricum desulfuricans</name>
    <dbReference type="NCBI Taxonomy" id="2841257"/>
    <lineage>
        <taxon>Archaea</taxon>
        <taxon>Methanobacteriati</taxon>
        <taxon>Methanobacteriota</taxon>
        <taxon>Stenosarchaea group</taxon>
        <taxon>Halobacteria</taxon>
        <taxon>Halobacteriales</taxon>
        <taxon>Haloarculaceae</taxon>
        <taxon>Halapricum</taxon>
    </lineage>
</organism>
<dbReference type="AlphaFoldDB" id="A0A897MY19"/>
<proteinExistence type="predicted"/>